<evidence type="ECO:0000256" key="4">
    <source>
        <dbReference type="ARBA" id="ARBA00022989"/>
    </source>
</evidence>
<evidence type="ECO:0000256" key="1">
    <source>
        <dbReference type="ARBA" id="ARBA00004651"/>
    </source>
</evidence>
<comment type="subcellular location">
    <subcellularLocation>
        <location evidence="1">Cell membrane</location>
        <topology evidence="1">Multi-pass membrane protein</topology>
    </subcellularLocation>
</comment>
<evidence type="ECO:0000256" key="6">
    <source>
        <dbReference type="SAM" id="Phobius"/>
    </source>
</evidence>
<accession>A0AAU7KJ22</accession>
<evidence type="ECO:0000313" key="8">
    <source>
        <dbReference type="EMBL" id="XBO71536.1"/>
    </source>
</evidence>
<dbReference type="PANTHER" id="PTHR35007">
    <property type="entry name" value="INTEGRAL MEMBRANE PROTEIN-RELATED"/>
    <property type="match status" value="1"/>
</dbReference>
<gene>
    <name evidence="8" type="ORF">NFG58_02115</name>
</gene>
<dbReference type="RefSeq" id="WP_222568320.1">
    <property type="nucleotide sequence ID" value="NZ_CP098827.1"/>
</dbReference>
<feature type="transmembrane region" description="Helical" evidence="6">
    <location>
        <begin position="78"/>
        <end position="101"/>
    </location>
</feature>
<protein>
    <submittedName>
        <fullName evidence="8">Type II secretion system F family protein</fullName>
    </submittedName>
</protein>
<dbReference type="AlphaFoldDB" id="A0AAU7KJ22"/>
<keyword evidence="5 6" id="KW-0472">Membrane</keyword>
<keyword evidence="4 6" id="KW-1133">Transmembrane helix</keyword>
<dbReference type="GO" id="GO:0005886">
    <property type="term" value="C:plasma membrane"/>
    <property type="evidence" value="ECO:0007669"/>
    <property type="project" value="UniProtKB-SubCell"/>
</dbReference>
<dbReference type="Pfam" id="PF00482">
    <property type="entry name" value="T2SSF"/>
    <property type="match status" value="1"/>
</dbReference>
<feature type="transmembrane region" description="Helical" evidence="6">
    <location>
        <begin position="107"/>
        <end position="128"/>
    </location>
</feature>
<keyword evidence="3 6" id="KW-0812">Transmembrane</keyword>
<sequence>MWNLWWSGAVMALALAASLLLISARRPLGAEGERRHDESRLLREGRGLWRSRSRQQGMAARLSLRLRQCGHVGAKAQLAVLLAWGVLAVGAVMLGGLLALAGGRPPLAVVAMGAAWGGFALGLGWLAMERKRRRRIRRLDEDIELVLQVTRMLWDTGMTLESLLNRLIQQLGATTPDMVLELRVVANRIDSGQDRERVLEEAAAVQASEGVEQFFLLFAQIARTGGRARDSLATLVDRLGAQRRTRLQQKVSQLSGTMSLVMMLCLFPALLIVMAGPALVNLSGLMGSLGGP</sequence>
<proteinExistence type="predicted"/>
<organism evidence="8">
    <name type="scientific">Halomonas sp. RT37</name>
    <dbReference type="NCBI Taxonomy" id="2950872"/>
    <lineage>
        <taxon>Bacteria</taxon>
        <taxon>Pseudomonadati</taxon>
        <taxon>Pseudomonadota</taxon>
        <taxon>Gammaproteobacteria</taxon>
        <taxon>Oceanospirillales</taxon>
        <taxon>Halomonadaceae</taxon>
        <taxon>Halomonas</taxon>
    </lineage>
</organism>
<dbReference type="InterPro" id="IPR018076">
    <property type="entry name" value="T2SS_GspF_dom"/>
</dbReference>
<dbReference type="EMBL" id="CP098827">
    <property type="protein sequence ID" value="XBO71536.1"/>
    <property type="molecule type" value="Genomic_DNA"/>
</dbReference>
<feature type="domain" description="Type II secretion system protein GspF" evidence="7">
    <location>
        <begin position="151"/>
        <end position="274"/>
    </location>
</feature>
<evidence type="ECO:0000259" key="7">
    <source>
        <dbReference type="Pfam" id="PF00482"/>
    </source>
</evidence>
<reference evidence="8" key="1">
    <citation type="submission" date="2022-06" db="EMBL/GenBank/DDBJ databases">
        <title>A novel DMS-producing enzyme.</title>
        <authorList>
            <person name="Zhang Y."/>
        </authorList>
    </citation>
    <scope>NUCLEOTIDE SEQUENCE</scope>
    <source>
        <strain evidence="8">RT37</strain>
    </source>
</reference>
<name>A0AAU7KJ22_9GAMM</name>
<dbReference type="PANTHER" id="PTHR35007:SF2">
    <property type="entry name" value="PILUS ASSEMBLE PROTEIN"/>
    <property type="match status" value="1"/>
</dbReference>
<evidence type="ECO:0000256" key="5">
    <source>
        <dbReference type="ARBA" id="ARBA00023136"/>
    </source>
</evidence>
<keyword evidence="2" id="KW-1003">Cell membrane</keyword>
<evidence type="ECO:0000256" key="2">
    <source>
        <dbReference type="ARBA" id="ARBA00022475"/>
    </source>
</evidence>
<feature type="transmembrane region" description="Helical" evidence="6">
    <location>
        <begin position="260"/>
        <end position="280"/>
    </location>
</feature>
<feature type="transmembrane region" description="Helical" evidence="6">
    <location>
        <begin position="6"/>
        <end position="24"/>
    </location>
</feature>
<evidence type="ECO:0000256" key="3">
    <source>
        <dbReference type="ARBA" id="ARBA00022692"/>
    </source>
</evidence>